<reference evidence="2" key="1">
    <citation type="submission" date="2023-06" db="EMBL/GenBank/DDBJ databases">
        <authorList>
            <consortium name="Lawrence Berkeley National Laboratory"/>
            <person name="Ahrendt S."/>
            <person name="Sahu N."/>
            <person name="Indic B."/>
            <person name="Wong-Bajracharya J."/>
            <person name="Merenyi Z."/>
            <person name="Ke H.-M."/>
            <person name="Monk M."/>
            <person name="Kocsube S."/>
            <person name="Drula E."/>
            <person name="Lipzen A."/>
            <person name="Balint B."/>
            <person name="Henrissat B."/>
            <person name="Andreopoulos B."/>
            <person name="Martin F.M."/>
            <person name="Harder C.B."/>
            <person name="Rigling D."/>
            <person name="Ford K.L."/>
            <person name="Foster G.D."/>
            <person name="Pangilinan J."/>
            <person name="Papanicolaou A."/>
            <person name="Barry K."/>
            <person name="LaButti K."/>
            <person name="Viragh M."/>
            <person name="Koriabine M."/>
            <person name="Yan M."/>
            <person name="Riley R."/>
            <person name="Champramary S."/>
            <person name="Plett K.L."/>
            <person name="Tsai I.J."/>
            <person name="Slot J."/>
            <person name="Sipos G."/>
            <person name="Plett J."/>
            <person name="Nagy L.G."/>
            <person name="Grigoriev I.V."/>
        </authorList>
    </citation>
    <scope>NUCLEOTIDE SEQUENCE</scope>
    <source>
        <strain evidence="2">CCBAS 213</strain>
    </source>
</reference>
<dbReference type="SUPFAM" id="SSF53098">
    <property type="entry name" value="Ribonuclease H-like"/>
    <property type="match status" value="1"/>
</dbReference>
<dbReference type="Gene3D" id="3.30.420.10">
    <property type="entry name" value="Ribonuclease H-like superfamily/Ribonuclease H"/>
    <property type="match status" value="1"/>
</dbReference>
<protein>
    <submittedName>
        <fullName evidence="2">Ribonuclease H-like domain-containing protein</fullName>
    </submittedName>
</protein>
<dbReference type="AlphaFoldDB" id="A0AA39MLI6"/>
<sequence length="119" mass="13350">MNNAAEICAVLERVLVAVQEETILTIFNPKYVIEGLCFHLKCWEDNGWMRVSNSDVWKATVAALRQWRAPIFFQWTKGHNGNEGNKGADALAEKGMQVNEDSATPADIEITHEFDVEGV</sequence>
<dbReference type="GeneID" id="85351702"/>
<dbReference type="InterPro" id="IPR012337">
    <property type="entry name" value="RNaseH-like_sf"/>
</dbReference>
<dbReference type="GO" id="GO:0004523">
    <property type="term" value="F:RNA-DNA hybrid ribonuclease activity"/>
    <property type="evidence" value="ECO:0007669"/>
    <property type="project" value="InterPro"/>
</dbReference>
<dbReference type="RefSeq" id="XP_060323207.1">
    <property type="nucleotide sequence ID" value="XM_060468154.1"/>
</dbReference>
<gene>
    <name evidence="2" type="ORF">EV420DRAFT_1279685</name>
</gene>
<proteinExistence type="predicted"/>
<dbReference type="EMBL" id="JAUEPS010000088">
    <property type="protein sequence ID" value="KAK0439276.1"/>
    <property type="molecule type" value="Genomic_DNA"/>
</dbReference>
<feature type="domain" description="RNase H type-1" evidence="1">
    <location>
        <begin position="1"/>
        <end position="97"/>
    </location>
</feature>
<dbReference type="InterPro" id="IPR036397">
    <property type="entry name" value="RNaseH_sf"/>
</dbReference>
<name>A0AA39MLI6_ARMTA</name>
<evidence type="ECO:0000313" key="3">
    <source>
        <dbReference type="Proteomes" id="UP001175211"/>
    </source>
</evidence>
<dbReference type="InterPro" id="IPR002156">
    <property type="entry name" value="RNaseH_domain"/>
</dbReference>
<organism evidence="2 3">
    <name type="scientific">Armillaria tabescens</name>
    <name type="common">Ringless honey mushroom</name>
    <name type="synonym">Agaricus tabescens</name>
    <dbReference type="NCBI Taxonomy" id="1929756"/>
    <lineage>
        <taxon>Eukaryota</taxon>
        <taxon>Fungi</taxon>
        <taxon>Dikarya</taxon>
        <taxon>Basidiomycota</taxon>
        <taxon>Agaricomycotina</taxon>
        <taxon>Agaricomycetes</taxon>
        <taxon>Agaricomycetidae</taxon>
        <taxon>Agaricales</taxon>
        <taxon>Marasmiineae</taxon>
        <taxon>Physalacriaceae</taxon>
        <taxon>Desarmillaria</taxon>
    </lineage>
</organism>
<dbReference type="Pfam" id="PF00075">
    <property type="entry name" value="RNase_H"/>
    <property type="match status" value="1"/>
</dbReference>
<accession>A0AA39MLI6</accession>
<keyword evidence="3" id="KW-1185">Reference proteome</keyword>
<evidence type="ECO:0000259" key="1">
    <source>
        <dbReference type="PROSITE" id="PS50879"/>
    </source>
</evidence>
<dbReference type="PROSITE" id="PS50879">
    <property type="entry name" value="RNASE_H_1"/>
    <property type="match status" value="1"/>
</dbReference>
<dbReference type="Proteomes" id="UP001175211">
    <property type="component" value="Unassembled WGS sequence"/>
</dbReference>
<evidence type="ECO:0000313" key="2">
    <source>
        <dbReference type="EMBL" id="KAK0439276.1"/>
    </source>
</evidence>
<comment type="caution">
    <text evidence="2">The sequence shown here is derived from an EMBL/GenBank/DDBJ whole genome shotgun (WGS) entry which is preliminary data.</text>
</comment>
<dbReference type="GO" id="GO:0003676">
    <property type="term" value="F:nucleic acid binding"/>
    <property type="evidence" value="ECO:0007669"/>
    <property type="project" value="InterPro"/>
</dbReference>